<sequence length="688" mass="75522">MAEIWRYANIDYSTLKPHTRFAKKHLKASHRICRTAEIEKGEQKAYLESQFSEFLKQQLQGTLTSFWDTVSLEFLKQWPEIDVQYPDKSKHPHLTEVEKELLGEAVARRRQQIKNWFNYRSHKSGRSTLNLMTKSINKMLGNKAKGTRVHTEVEIFSKMNYDTDVRAKIQEKIESGLLVTKNEKLLAVRETTKAAYEAASSEIKSLCKTKAAEERNAKISAMLPGARATEQPTNAQYAKALEECIGPISQFLDAVRQLTGWEWTVIGGGPDPRLGGMLNVSSYHTGVNESGLTWKQATPNFTEKHLNPYLGYLATVFSEDDRKRRALDYVPPVVQDENTSLEDAVPTMSESAQSHVPFTSDSAQSFASHVVAGPGSAGGSSGVAVTGPPIIPQPQLNSQGPEFPSFNNGMYSFSGENSGTLPQLTLSPVLQTPTLPGGSFPSNSTLALPSPSLSPITSWNEGYWNSMPPLHMAPLNQSDVLPYNFNFYSPPSLDGAHGGQPHIVSNQPHVVQPHIVSNPINFPSTTALNPSYTDTSLQQPALHNVTAHAPQADNSALNPTTSAALEQPRQVQAGVDERVCATLASAALEQVQAGVDEVDECVCATSAGENRAKNSRVSKEKHPRRVAVQPSTELSTSDDTITAPLRKTTRVRQESTRMAQANMIGATMKRPHMGENESVPQKKKRKST</sequence>
<dbReference type="Proteomes" id="UP000719766">
    <property type="component" value="Unassembled WGS sequence"/>
</dbReference>
<dbReference type="AlphaFoldDB" id="A0A9P7DMD8"/>
<feature type="compositionally biased region" description="Polar residues" evidence="1">
    <location>
        <begin position="629"/>
        <end position="638"/>
    </location>
</feature>
<evidence type="ECO:0000313" key="3">
    <source>
        <dbReference type="Proteomes" id="UP000719766"/>
    </source>
</evidence>
<organism evidence="2 3">
    <name type="scientific">Suillus plorans</name>
    <dbReference type="NCBI Taxonomy" id="116603"/>
    <lineage>
        <taxon>Eukaryota</taxon>
        <taxon>Fungi</taxon>
        <taxon>Dikarya</taxon>
        <taxon>Basidiomycota</taxon>
        <taxon>Agaricomycotina</taxon>
        <taxon>Agaricomycetes</taxon>
        <taxon>Agaricomycetidae</taxon>
        <taxon>Boletales</taxon>
        <taxon>Suillineae</taxon>
        <taxon>Suillaceae</taxon>
        <taxon>Suillus</taxon>
    </lineage>
</organism>
<feature type="compositionally biased region" description="Basic residues" evidence="1">
    <location>
        <begin position="613"/>
        <end position="625"/>
    </location>
</feature>
<evidence type="ECO:0000313" key="2">
    <source>
        <dbReference type="EMBL" id="KAG1798418.1"/>
    </source>
</evidence>
<feature type="region of interest" description="Disordered" evidence="1">
    <location>
        <begin position="609"/>
        <end position="638"/>
    </location>
</feature>
<name>A0A9P7DMD8_9AGAM</name>
<accession>A0A9P7DMD8</accession>
<reference evidence="2" key="1">
    <citation type="journal article" date="2020" name="New Phytol.">
        <title>Comparative genomics reveals dynamic genome evolution in host specialist ectomycorrhizal fungi.</title>
        <authorList>
            <person name="Lofgren L.A."/>
            <person name="Nguyen N.H."/>
            <person name="Vilgalys R."/>
            <person name="Ruytinx J."/>
            <person name="Liao H.L."/>
            <person name="Branco S."/>
            <person name="Kuo A."/>
            <person name="LaButti K."/>
            <person name="Lipzen A."/>
            <person name="Andreopoulos W."/>
            <person name="Pangilinan J."/>
            <person name="Riley R."/>
            <person name="Hundley H."/>
            <person name="Na H."/>
            <person name="Barry K."/>
            <person name="Grigoriev I.V."/>
            <person name="Stajich J.E."/>
            <person name="Kennedy P.G."/>
        </authorList>
    </citation>
    <scope>NUCLEOTIDE SEQUENCE</scope>
    <source>
        <strain evidence="2">S12</strain>
    </source>
</reference>
<proteinExistence type="predicted"/>
<feature type="region of interest" description="Disordered" evidence="1">
    <location>
        <begin position="664"/>
        <end position="688"/>
    </location>
</feature>
<evidence type="ECO:0000256" key="1">
    <source>
        <dbReference type="SAM" id="MobiDB-lite"/>
    </source>
</evidence>
<gene>
    <name evidence="2" type="ORF">HD556DRAFT_1440127</name>
</gene>
<dbReference type="EMBL" id="JABBWE010000013">
    <property type="protein sequence ID" value="KAG1798418.1"/>
    <property type="molecule type" value="Genomic_DNA"/>
</dbReference>
<comment type="caution">
    <text evidence="2">The sequence shown here is derived from an EMBL/GenBank/DDBJ whole genome shotgun (WGS) entry which is preliminary data.</text>
</comment>
<dbReference type="RefSeq" id="XP_041163104.1">
    <property type="nucleotide sequence ID" value="XM_041306066.1"/>
</dbReference>
<dbReference type="OrthoDB" id="3068562at2759"/>
<dbReference type="GeneID" id="64599830"/>
<evidence type="ECO:0008006" key="4">
    <source>
        <dbReference type="Google" id="ProtNLM"/>
    </source>
</evidence>
<protein>
    <recommendedName>
        <fullName evidence="4">Homeobox domain-containing protein</fullName>
    </recommendedName>
</protein>
<keyword evidence="3" id="KW-1185">Reference proteome</keyword>